<dbReference type="AlphaFoldDB" id="A0AAV0KU42"/>
<evidence type="ECO:0000313" key="2">
    <source>
        <dbReference type="Proteomes" id="UP001154282"/>
    </source>
</evidence>
<accession>A0AAV0KU42</accession>
<protein>
    <submittedName>
        <fullName evidence="1">Uncharacterized protein</fullName>
    </submittedName>
</protein>
<gene>
    <name evidence="1" type="ORF">LITE_LOCUS19990</name>
</gene>
<organism evidence="1 2">
    <name type="scientific">Linum tenue</name>
    <dbReference type="NCBI Taxonomy" id="586396"/>
    <lineage>
        <taxon>Eukaryota</taxon>
        <taxon>Viridiplantae</taxon>
        <taxon>Streptophyta</taxon>
        <taxon>Embryophyta</taxon>
        <taxon>Tracheophyta</taxon>
        <taxon>Spermatophyta</taxon>
        <taxon>Magnoliopsida</taxon>
        <taxon>eudicotyledons</taxon>
        <taxon>Gunneridae</taxon>
        <taxon>Pentapetalae</taxon>
        <taxon>rosids</taxon>
        <taxon>fabids</taxon>
        <taxon>Malpighiales</taxon>
        <taxon>Linaceae</taxon>
        <taxon>Linum</taxon>
    </lineage>
</organism>
<dbReference type="EMBL" id="CAMGYJ010000005">
    <property type="protein sequence ID" value="CAI0424514.1"/>
    <property type="molecule type" value="Genomic_DNA"/>
</dbReference>
<sequence length="92" mass="9951">SSLTAASLLSCLSHSFLLPQPRNPLVSHPTIAAISLLPSLLSLSLLSRSFSPLLSASSETRRKKKKTIHFLFYFQKNESLTLSSTPPSSPLG</sequence>
<dbReference type="Proteomes" id="UP001154282">
    <property type="component" value="Unassembled WGS sequence"/>
</dbReference>
<feature type="non-terminal residue" evidence="1">
    <location>
        <position position="1"/>
    </location>
</feature>
<name>A0AAV0KU42_9ROSI</name>
<evidence type="ECO:0000313" key="1">
    <source>
        <dbReference type="EMBL" id="CAI0424514.1"/>
    </source>
</evidence>
<comment type="caution">
    <text evidence="1">The sequence shown here is derived from an EMBL/GenBank/DDBJ whole genome shotgun (WGS) entry which is preliminary data.</text>
</comment>
<proteinExistence type="predicted"/>
<keyword evidence="2" id="KW-1185">Reference proteome</keyword>
<reference evidence="1" key="1">
    <citation type="submission" date="2022-08" db="EMBL/GenBank/DDBJ databases">
        <authorList>
            <person name="Gutierrez-Valencia J."/>
        </authorList>
    </citation>
    <scope>NUCLEOTIDE SEQUENCE</scope>
</reference>